<gene>
    <name evidence="1" type="ORF">B6S12_08890</name>
</gene>
<comment type="caution">
    <text evidence="1">The sequence shown here is derived from an EMBL/GenBank/DDBJ whole genome shotgun (WGS) entry which is preliminary data.</text>
</comment>
<dbReference type="EMBL" id="NBIU01000033">
    <property type="protein sequence ID" value="PZT47458.1"/>
    <property type="molecule type" value="Genomic_DNA"/>
</dbReference>
<evidence type="ECO:0000313" key="1">
    <source>
        <dbReference type="EMBL" id="PZT47458.1"/>
    </source>
</evidence>
<proteinExistence type="predicted"/>
<dbReference type="AlphaFoldDB" id="A0A2W6MW56"/>
<sequence length="212" mass="22392">MDNNTAKNDYKQREEKVMDAIGIGAAGIETGFKEASKNLEISNIGKSIFKWTPKPIGGIANIHSIATAQGEKEVFKEVYKMGVSSVTSGALGTLAGATCTSFAVSAPLAPTCAVAGAMGGNYFGNKLADVTSDTIYPFYKTAKDFIASNSLQSSSDALEFSIGVTYTPSYLSLIIDTSSNNPNNPKDFSSSSNLIPLTIIKATIEESLEDLF</sequence>
<evidence type="ECO:0000313" key="2">
    <source>
        <dbReference type="Proteomes" id="UP000249746"/>
    </source>
</evidence>
<accession>A0A2W6MW56</accession>
<keyword evidence="2" id="KW-1185">Reference proteome</keyword>
<dbReference type="Proteomes" id="UP000249746">
    <property type="component" value="Unassembled WGS sequence"/>
</dbReference>
<name>A0A2W6MW56_9HELI</name>
<dbReference type="RefSeq" id="WP_146239356.1">
    <property type="nucleotide sequence ID" value="NZ_NBIU01000033.1"/>
</dbReference>
<feature type="non-terminal residue" evidence="1">
    <location>
        <position position="212"/>
    </location>
</feature>
<reference evidence="1 2" key="1">
    <citation type="submission" date="2017-03" db="EMBL/GenBank/DDBJ databases">
        <title>Genomic and clinical evidence uncovers the enterohepatic species Helicobacter valdiviensis as a potential human intestinal pathogen.</title>
        <authorList>
            <person name="Fresia P."/>
            <person name="Jara R."/>
            <person name="Sierra R."/>
            <person name="Ferres I."/>
            <person name="Greif G."/>
            <person name="Iraola G."/>
            <person name="Collado L."/>
        </authorList>
    </citation>
    <scope>NUCLEOTIDE SEQUENCE [LARGE SCALE GENOMIC DNA]</scope>
    <source>
        <strain evidence="1 2">WBE14</strain>
    </source>
</reference>
<organism evidence="1 2">
    <name type="scientific">Helicobacter valdiviensis</name>
    <dbReference type="NCBI Taxonomy" id="1458358"/>
    <lineage>
        <taxon>Bacteria</taxon>
        <taxon>Pseudomonadati</taxon>
        <taxon>Campylobacterota</taxon>
        <taxon>Epsilonproteobacteria</taxon>
        <taxon>Campylobacterales</taxon>
        <taxon>Helicobacteraceae</taxon>
        <taxon>Helicobacter</taxon>
    </lineage>
</organism>
<protein>
    <submittedName>
        <fullName evidence="1">Uncharacterized protein</fullName>
    </submittedName>
</protein>